<organism evidence="4 5">
    <name type="scientific">Luteimonas gilva</name>
    <dbReference type="NCBI Taxonomy" id="2572684"/>
    <lineage>
        <taxon>Bacteria</taxon>
        <taxon>Pseudomonadati</taxon>
        <taxon>Pseudomonadota</taxon>
        <taxon>Gammaproteobacteria</taxon>
        <taxon>Lysobacterales</taxon>
        <taxon>Lysobacteraceae</taxon>
        <taxon>Luteimonas</taxon>
    </lineage>
</organism>
<dbReference type="PANTHER" id="PTHR43877">
    <property type="entry name" value="AMINOALKYLPHOSPHONATE N-ACETYLTRANSFERASE-RELATED-RELATED"/>
    <property type="match status" value="1"/>
</dbReference>
<dbReference type="OrthoDB" id="5525374at2"/>
<evidence type="ECO:0000256" key="1">
    <source>
        <dbReference type="ARBA" id="ARBA00022679"/>
    </source>
</evidence>
<keyword evidence="5" id="KW-1185">Reference proteome</keyword>
<protein>
    <submittedName>
        <fullName evidence="4">GNAT family N-acetyltransferase</fullName>
    </submittedName>
</protein>
<reference evidence="4 5" key="1">
    <citation type="submission" date="2019-04" db="EMBL/GenBank/DDBJ databases">
        <title>Reference strain of H23.</title>
        <authorList>
            <person name="Luo X."/>
        </authorList>
    </citation>
    <scope>NUCLEOTIDE SEQUENCE [LARGE SCALE GENOMIC DNA]</scope>
    <source>
        <strain evidence="4 5">H23</strain>
    </source>
</reference>
<evidence type="ECO:0000313" key="5">
    <source>
        <dbReference type="Proteomes" id="UP000308707"/>
    </source>
</evidence>
<dbReference type="EMBL" id="SZUA01000001">
    <property type="protein sequence ID" value="TKR33812.1"/>
    <property type="molecule type" value="Genomic_DNA"/>
</dbReference>
<evidence type="ECO:0000256" key="2">
    <source>
        <dbReference type="ARBA" id="ARBA00023315"/>
    </source>
</evidence>
<gene>
    <name evidence="4" type="ORF">FCE95_05930</name>
</gene>
<dbReference type="Proteomes" id="UP000308707">
    <property type="component" value="Unassembled WGS sequence"/>
</dbReference>
<dbReference type="Gene3D" id="3.40.630.30">
    <property type="match status" value="1"/>
</dbReference>
<dbReference type="Pfam" id="PF13508">
    <property type="entry name" value="Acetyltransf_7"/>
    <property type="match status" value="1"/>
</dbReference>
<evidence type="ECO:0000259" key="3">
    <source>
        <dbReference type="PROSITE" id="PS51186"/>
    </source>
</evidence>
<dbReference type="InterPro" id="IPR016181">
    <property type="entry name" value="Acyl_CoA_acyltransferase"/>
</dbReference>
<dbReference type="CDD" id="cd04301">
    <property type="entry name" value="NAT_SF"/>
    <property type="match status" value="1"/>
</dbReference>
<dbReference type="PANTHER" id="PTHR43877:SF1">
    <property type="entry name" value="ACETYLTRANSFERASE"/>
    <property type="match status" value="1"/>
</dbReference>
<dbReference type="SUPFAM" id="SSF55729">
    <property type="entry name" value="Acyl-CoA N-acyltransferases (Nat)"/>
    <property type="match status" value="1"/>
</dbReference>
<keyword evidence="2" id="KW-0012">Acyltransferase</keyword>
<sequence length="156" mass="17163">MPAMDIAIRECGPADAARLARLRADFLEELGQRLPNGFVANLEQWFAQALGTPRVRAWVAETEGGIAGTVVVNPFERVPNARNPAGRGWYVMNVYTLAPHRGRGIAKRLLTAVDAAAAQDGVPVLELRATDEGRPLYERFGFGPTFHYMERMETPA</sequence>
<evidence type="ECO:0000313" key="4">
    <source>
        <dbReference type="EMBL" id="TKR33812.1"/>
    </source>
</evidence>
<dbReference type="InterPro" id="IPR000182">
    <property type="entry name" value="GNAT_dom"/>
</dbReference>
<proteinExistence type="predicted"/>
<feature type="domain" description="N-acetyltransferase" evidence="3">
    <location>
        <begin position="6"/>
        <end position="156"/>
    </location>
</feature>
<dbReference type="GO" id="GO:0016747">
    <property type="term" value="F:acyltransferase activity, transferring groups other than amino-acyl groups"/>
    <property type="evidence" value="ECO:0007669"/>
    <property type="project" value="InterPro"/>
</dbReference>
<accession>A0A4U5JV73</accession>
<keyword evidence="1 4" id="KW-0808">Transferase</keyword>
<name>A0A4U5JV73_9GAMM</name>
<comment type="caution">
    <text evidence="4">The sequence shown here is derived from an EMBL/GenBank/DDBJ whole genome shotgun (WGS) entry which is preliminary data.</text>
</comment>
<dbReference type="InterPro" id="IPR050832">
    <property type="entry name" value="Bact_Acetyltransf"/>
</dbReference>
<dbReference type="AlphaFoldDB" id="A0A4U5JV73"/>
<dbReference type="PROSITE" id="PS51186">
    <property type="entry name" value="GNAT"/>
    <property type="match status" value="1"/>
</dbReference>